<evidence type="ECO:0000313" key="1">
    <source>
        <dbReference type="EMBL" id="GBG97344.1"/>
    </source>
</evidence>
<evidence type="ECO:0000313" key="2">
    <source>
        <dbReference type="Proteomes" id="UP000245021"/>
    </source>
</evidence>
<accession>A0A2R5HH59</accession>
<sequence>MLKVKDFTENLIFVFFGESLEKSRSMVVGEVSEGSGFRR</sequence>
<comment type="caution">
    <text evidence="1">The sequence shown here is derived from an EMBL/GenBank/DDBJ whole genome shotgun (WGS) entry which is preliminary data.</text>
</comment>
<organism evidence="1 2">
    <name type="scientific">Lactococcus termiticola</name>
    <dbReference type="NCBI Taxonomy" id="2169526"/>
    <lineage>
        <taxon>Bacteria</taxon>
        <taxon>Bacillati</taxon>
        <taxon>Bacillota</taxon>
        <taxon>Bacilli</taxon>
        <taxon>Lactobacillales</taxon>
        <taxon>Streptococcaceae</taxon>
        <taxon>Lactococcus</taxon>
    </lineage>
</organism>
<gene>
    <name evidence="1" type="ORF">NtB2_01483</name>
</gene>
<dbReference type="Proteomes" id="UP000245021">
    <property type="component" value="Unassembled WGS sequence"/>
</dbReference>
<proteinExistence type="predicted"/>
<name>A0A2R5HH59_9LACT</name>
<dbReference type="AlphaFoldDB" id="A0A2R5HH59"/>
<protein>
    <submittedName>
        <fullName evidence="1">Uncharacterized protein</fullName>
    </submittedName>
</protein>
<keyword evidence="2" id="KW-1185">Reference proteome</keyword>
<dbReference type="EMBL" id="BFFO01000010">
    <property type="protein sequence ID" value="GBG97344.1"/>
    <property type="molecule type" value="Genomic_DNA"/>
</dbReference>
<reference evidence="1 2" key="1">
    <citation type="journal article" date="2018" name="Genome Announc.">
        <title>Draft Genome Sequence of Lactococcus sp. Strain NtB2 (JCM 32569), Isolated from the Gut of the Higher Termite Nasutitermes takasagoensis.</title>
        <authorList>
            <person name="Noda S."/>
            <person name="Aihara C."/>
            <person name="Yuki M."/>
            <person name="Ohkuma M."/>
        </authorList>
    </citation>
    <scope>NUCLEOTIDE SEQUENCE [LARGE SCALE GENOMIC DNA]</scope>
    <source>
        <strain evidence="1 2">NtB2</strain>
    </source>
</reference>